<evidence type="ECO:0000313" key="4">
    <source>
        <dbReference type="EMBL" id="EAU85732.2"/>
    </source>
</evidence>
<feature type="region of interest" description="Disordered" evidence="2">
    <location>
        <begin position="1"/>
        <end position="29"/>
    </location>
</feature>
<dbReference type="InterPro" id="IPR002110">
    <property type="entry name" value="Ankyrin_rpt"/>
</dbReference>
<name>A8NSU7_COPC7</name>
<sequence length="944" mass="104814">MGQSASFQGSDSHSTLVEEEAIAASGHGGYEKLQIEMKDTLDDMDSTSLELGEHETPDSALQAQPSHSPTGQIGGIAMSDNAHISGGIVAGGDVHLNVALTLTPSASETWQERQRLREEAEAKSRLLNEVVDWLAPHSYFRDVQSENFEKWTAGTLSWFLTADLYKSWKQGGNRIIWGTGIPGAGKTVLASRAVHDLEEYKNTVKGKICVLFAYCRYSERLPVNEILEALVKQFLECDPSLVSIVEPIYSHHKLRKTRPSQAELLALLQQLEQHFEVVYYVIDGLDEALVDTQFDLIQAVNALRGRFALTSRPLKRLESGLPATKFYPVTPNATDIKLLVIQKINRNPHFRALLEKYGCRDQLIRRILNKSSGMILHAALQIEIIHLCESITCVQRNLDRFPAKLRGMYHQAMVRICEQSPPDNVDLAKHVLLWLVFGNEAVSLPALQQLVVTTCDDAVPAEGAPLPDGAAVLSVCCGLARIEVKTNLVLLVREYRFNFTPLRVITSDGFGFCTDFTAKEALAPILMRDFPNPHAALFRAAAQHLLAYNIPNNRTMETDVDLYILLRRHPALRYSYEHWAYHAKHCASDPAHSSEVLQFLKQCTSYPVSDGFSLEPYSPLHVTAAFGLDDLIEEVLLDIAKGDITIRTEGSEWQKTPLMLAAQNGHTKTVDKLLKLTRRTMLKNVIGGHGKPGMHLFTGQINLRDSAGRTALMHACGHPETARRLLEHPDVQVNVQSKVGWTALMLATEEETFTSLLRHKDIQVNLKDIDGETALMYVVRGGTESAAERLLAHPDVQVNLKGKEGSTALMHAADSGRGGMVRLLLRHKDILPNIRDKQGRTALMCAVAKGRVGAVKAFLEFDTVDVNATTPHFLESSLMLATTPRMVSLLLESCRVDVTLRDKDGDTALTRAQKSVVVCRDEEKRKNWEEIVALLTNHEGDPGH</sequence>
<feature type="domain" description="Nephrocystin 3-like N-terminal" evidence="3">
    <location>
        <begin position="154"/>
        <end position="302"/>
    </location>
</feature>
<dbReference type="Pfam" id="PF12796">
    <property type="entry name" value="Ank_2"/>
    <property type="match status" value="2"/>
</dbReference>
<gene>
    <name evidence="4" type="ORF">CC1G_12448</name>
</gene>
<dbReference type="Gene3D" id="3.40.50.300">
    <property type="entry name" value="P-loop containing nucleotide triphosphate hydrolases"/>
    <property type="match status" value="1"/>
</dbReference>
<dbReference type="PANTHER" id="PTHR10039">
    <property type="entry name" value="AMELOGENIN"/>
    <property type="match status" value="1"/>
</dbReference>
<dbReference type="InterPro" id="IPR036770">
    <property type="entry name" value="Ankyrin_rpt-contain_sf"/>
</dbReference>
<dbReference type="InterPro" id="IPR027417">
    <property type="entry name" value="P-loop_NTPase"/>
</dbReference>
<dbReference type="SMART" id="SM00248">
    <property type="entry name" value="ANK"/>
    <property type="match status" value="6"/>
</dbReference>
<feature type="compositionally biased region" description="Polar residues" evidence="2">
    <location>
        <begin position="59"/>
        <end position="71"/>
    </location>
</feature>
<dbReference type="OMA" id="MKIATIC"/>
<dbReference type="KEGG" id="cci:CC1G_12448"/>
<reference evidence="4 5" key="1">
    <citation type="journal article" date="2010" name="Proc. Natl. Acad. Sci. U.S.A.">
        <title>Insights into evolution of multicellular fungi from the assembled chromosomes of the mushroom Coprinopsis cinerea (Coprinus cinereus).</title>
        <authorList>
            <person name="Stajich J.E."/>
            <person name="Wilke S.K."/>
            <person name="Ahren D."/>
            <person name="Au C.H."/>
            <person name="Birren B.W."/>
            <person name="Borodovsky M."/>
            <person name="Burns C."/>
            <person name="Canback B."/>
            <person name="Casselton L.A."/>
            <person name="Cheng C.K."/>
            <person name="Deng J."/>
            <person name="Dietrich F.S."/>
            <person name="Fargo D.C."/>
            <person name="Farman M.L."/>
            <person name="Gathman A.C."/>
            <person name="Goldberg J."/>
            <person name="Guigo R."/>
            <person name="Hoegger P.J."/>
            <person name="Hooker J.B."/>
            <person name="Huggins A."/>
            <person name="James T.Y."/>
            <person name="Kamada T."/>
            <person name="Kilaru S."/>
            <person name="Kodira C."/>
            <person name="Kues U."/>
            <person name="Kupfer D."/>
            <person name="Kwan H.S."/>
            <person name="Lomsadze A."/>
            <person name="Li W."/>
            <person name="Lilly W.W."/>
            <person name="Ma L.J."/>
            <person name="Mackey A.J."/>
            <person name="Manning G."/>
            <person name="Martin F."/>
            <person name="Muraguchi H."/>
            <person name="Natvig D.O."/>
            <person name="Palmerini H."/>
            <person name="Ramesh M.A."/>
            <person name="Rehmeyer C.J."/>
            <person name="Roe B.A."/>
            <person name="Shenoy N."/>
            <person name="Stanke M."/>
            <person name="Ter-Hovhannisyan V."/>
            <person name="Tunlid A."/>
            <person name="Velagapudi R."/>
            <person name="Vision T.J."/>
            <person name="Zeng Q."/>
            <person name="Zolan M.E."/>
            <person name="Pukkila P.J."/>
        </authorList>
    </citation>
    <scope>NUCLEOTIDE SEQUENCE [LARGE SCALE GENOMIC DNA]</scope>
    <source>
        <strain evidence="5">Okayama-7 / 130 / ATCC MYA-4618 / FGSC 9003</strain>
    </source>
</reference>
<dbReference type="SUPFAM" id="SSF48403">
    <property type="entry name" value="Ankyrin repeat"/>
    <property type="match status" value="1"/>
</dbReference>
<proteinExistence type="predicted"/>
<dbReference type="PANTHER" id="PTHR10039:SF15">
    <property type="entry name" value="NACHT DOMAIN-CONTAINING PROTEIN"/>
    <property type="match status" value="1"/>
</dbReference>
<dbReference type="InParanoid" id="A8NSU7"/>
<dbReference type="RefSeq" id="XP_001836096.2">
    <property type="nucleotide sequence ID" value="XM_001836044.2"/>
</dbReference>
<evidence type="ECO:0000313" key="5">
    <source>
        <dbReference type="Proteomes" id="UP000001861"/>
    </source>
</evidence>
<dbReference type="HOGENOM" id="CLU_000288_34_23_1"/>
<accession>A8NSU7</accession>
<evidence type="ECO:0000256" key="2">
    <source>
        <dbReference type="SAM" id="MobiDB-lite"/>
    </source>
</evidence>
<dbReference type="SUPFAM" id="SSF52540">
    <property type="entry name" value="P-loop containing nucleoside triphosphate hydrolases"/>
    <property type="match status" value="1"/>
</dbReference>
<dbReference type="Pfam" id="PF00023">
    <property type="entry name" value="Ank"/>
    <property type="match status" value="1"/>
</dbReference>
<protein>
    <recommendedName>
        <fullName evidence="3">Nephrocystin 3-like N-terminal domain-containing protein</fullName>
    </recommendedName>
</protein>
<dbReference type="OrthoDB" id="194358at2759"/>
<dbReference type="eggNOG" id="KOG0502">
    <property type="taxonomic scope" value="Eukaryota"/>
</dbReference>
<evidence type="ECO:0000256" key="1">
    <source>
        <dbReference type="ARBA" id="ARBA00022737"/>
    </source>
</evidence>
<organism evidence="4 5">
    <name type="scientific">Coprinopsis cinerea (strain Okayama-7 / 130 / ATCC MYA-4618 / FGSC 9003)</name>
    <name type="common">Inky cap fungus</name>
    <name type="synonym">Hormographiella aspergillata</name>
    <dbReference type="NCBI Taxonomy" id="240176"/>
    <lineage>
        <taxon>Eukaryota</taxon>
        <taxon>Fungi</taxon>
        <taxon>Dikarya</taxon>
        <taxon>Basidiomycota</taxon>
        <taxon>Agaricomycotina</taxon>
        <taxon>Agaricomycetes</taxon>
        <taxon>Agaricomycetidae</taxon>
        <taxon>Agaricales</taxon>
        <taxon>Agaricineae</taxon>
        <taxon>Psathyrellaceae</taxon>
        <taxon>Coprinopsis</taxon>
    </lineage>
</organism>
<dbReference type="VEuPathDB" id="FungiDB:CC1G_12448"/>
<dbReference type="Proteomes" id="UP000001861">
    <property type="component" value="Unassembled WGS sequence"/>
</dbReference>
<dbReference type="Pfam" id="PF24883">
    <property type="entry name" value="NPHP3_N"/>
    <property type="match status" value="1"/>
</dbReference>
<dbReference type="AlphaFoldDB" id="A8NSU7"/>
<evidence type="ECO:0000259" key="3">
    <source>
        <dbReference type="Pfam" id="PF24883"/>
    </source>
</evidence>
<comment type="caution">
    <text evidence="4">The sequence shown here is derived from an EMBL/GenBank/DDBJ whole genome shotgun (WGS) entry which is preliminary data.</text>
</comment>
<feature type="region of interest" description="Disordered" evidence="2">
    <location>
        <begin position="49"/>
        <end position="77"/>
    </location>
</feature>
<keyword evidence="1" id="KW-0677">Repeat</keyword>
<dbReference type="Gene3D" id="1.25.40.20">
    <property type="entry name" value="Ankyrin repeat-containing domain"/>
    <property type="match status" value="2"/>
</dbReference>
<dbReference type="EMBL" id="AACS02000008">
    <property type="protein sequence ID" value="EAU85732.2"/>
    <property type="molecule type" value="Genomic_DNA"/>
</dbReference>
<dbReference type="GeneID" id="6012636"/>
<dbReference type="InterPro" id="IPR056884">
    <property type="entry name" value="NPHP3-like_N"/>
</dbReference>
<keyword evidence="5" id="KW-1185">Reference proteome</keyword>
<feature type="compositionally biased region" description="Polar residues" evidence="2">
    <location>
        <begin position="1"/>
        <end position="15"/>
    </location>
</feature>